<reference evidence="1 2" key="1">
    <citation type="journal article" date="2019" name="Commun. Biol.">
        <title>The bagworm genome reveals a unique fibroin gene that provides high tensile strength.</title>
        <authorList>
            <person name="Kono N."/>
            <person name="Nakamura H."/>
            <person name="Ohtoshi R."/>
            <person name="Tomita M."/>
            <person name="Numata K."/>
            <person name="Arakawa K."/>
        </authorList>
    </citation>
    <scope>NUCLEOTIDE SEQUENCE [LARGE SCALE GENOMIC DNA]</scope>
</reference>
<dbReference type="EMBL" id="BGZK01001742">
    <property type="protein sequence ID" value="GBP85510.1"/>
    <property type="molecule type" value="Genomic_DNA"/>
</dbReference>
<evidence type="ECO:0000313" key="2">
    <source>
        <dbReference type="Proteomes" id="UP000299102"/>
    </source>
</evidence>
<keyword evidence="2" id="KW-1185">Reference proteome</keyword>
<protein>
    <submittedName>
        <fullName evidence="1">Uncharacterized protein</fullName>
    </submittedName>
</protein>
<accession>A0A4C1ZCP7</accession>
<organism evidence="1 2">
    <name type="scientific">Eumeta variegata</name>
    <name type="common">Bagworm moth</name>
    <name type="synonym">Eumeta japonica</name>
    <dbReference type="NCBI Taxonomy" id="151549"/>
    <lineage>
        <taxon>Eukaryota</taxon>
        <taxon>Metazoa</taxon>
        <taxon>Ecdysozoa</taxon>
        <taxon>Arthropoda</taxon>
        <taxon>Hexapoda</taxon>
        <taxon>Insecta</taxon>
        <taxon>Pterygota</taxon>
        <taxon>Neoptera</taxon>
        <taxon>Endopterygota</taxon>
        <taxon>Lepidoptera</taxon>
        <taxon>Glossata</taxon>
        <taxon>Ditrysia</taxon>
        <taxon>Tineoidea</taxon>
        <taxon>Psychidae</taxon>
        <taxon>Oiketicinae</taxon>
        <taxon>Eumeta</taxon>
    </lineage>
</organism>
<evidence type="ECO:0000313" key="1">
    <source>
        <dbReference type="EMBL" id="GBP85510.1"/>
    </source>
</evidence>
<proteinExistence type="predicted"/>
<comment type="caution">
    <text evidence="1">The sequence shown here is derived from an EMBL/GenBank/DDBJ whole genome shotgun (WGS) entry which is preliminary data.</text>
</comment>
<name>A0A4C1ZCP7_EUMVA</name>
<dbReference type="Proteomes" id="UP000299102">
    <property type="component" value="Unassembled WGS sequence"/>
</dbReference>
<gene>
    <name evidence="1" type="ORF">EVAR_45052_1</name>
</gene>
<sequence>MRDRKQLLIYLGILASAGYIEKCQEANAPAATNPLSVRAAPAHSGQSTRARSGPYLVWDRRNSVRIMAGRSSPGRADSGSNSCVVFAIPLFGYLGRMAVLCLLHDLIVRLLDV</sequence>
<dbReference type="AlphaFoldDB" id="A0A4C1ZCP7"/>